<dbReference type="SUPFAM" id="SSF46785">
    <property type="entry name" value="Winged helix' DNA-binding domain"/>
    <property type="match status" value="1"/>
</dbReference>
<feature type="coiled-coil region" evidence="1">
    <location>
        <begin position="80"/>
        <end position="110"/>
    </location>
</feature>
<dbReference type="AlphaFoldDB" id="A0A3B1AYH2"/>
<evidence type="ECO:0000313" key="2">
    <source>
        <dbReference type="EMBL" id="VAX04743.1"/>
    </source>
</evidence>
<dbReference type="InterPro" id="IPR036390">
    <property type="entry name" value="WH_DNA-bd_sf"/>
</dbReference>
<dbReference type="InterPro" id="IPR026433">
    <property type="entry name" value="MarR_EPS"/>
</dbReference>
<keyword evidence="1" id="KW-0175">Coiled coil</keyword>
<name>A0A3B1AYH2_9ZZZZ</name>
<reference evidence="2" key="1">
    <citation type="submission" date="2018-06" db="EMBL/GenBank/DDBJ databases">
        <authorList>
            <person name="Zhirakovskaya E."/>
        </authorList>
    </citation>
    <scope>NUCLEOTIDE SEQUENCE</scope>
</reference>
<protein>
    <submittedName>
        <fullName evidence="2">Transcriptional regulator, MarR family</fullName>
    </submittedName>
</protein>
<dbReference type="Gene3D" id="1.10.10.10">
    <property type="entry name" value="Winged helix-like DNA-binding domain superfamily/Winged helix DNA-binding domain"/>
    <property type="match status" value="1"/>
</dbReference>
<proteinExistence type="predicted"/>
<dbReference type="Pfam" id="PF13412">
    <property type="entry name" value="HTH_24"/>
    <property type="match status" value="1"/>
</dbReference>
<dbReference type="InterPro" id="IPR036388">
    <property type="entry name" value="WH-like_DNA-bd_sf"/>
</dbReference>
<accession>A0A3B1AYH2</accession>
<evidence type="ECO:0000256" key="1">
    <source>
        <dbReference type="SAM" id="Coils"/>
    </source>
</evidence>
<dbReference type="EMBL" id="UOFV01000494">
    <property type="protein sequence ID" value="VAX04743.1"/>
    <property type="molecule type" value="Genomic_DNA"/>
</dbReference>
<dbReference type="NCBIfam" id="TIGR04176">
    <property type="entry name" value="MarR_EPS"/>
    <property type="match status" value="1"/>
</dbReference>
<gene>
    <name evidence="2" type="ORF">MNBD_GAMMA19-902</name>
</gene>
<organism evidence="2">
    <name type="scientific">hydrothermal vent metagenome</name>
    <dbReference type="NCBI Taxonomy" id="652676"/>
    <lineage>
        <taxon>unclassified sequences</taxon>
        <taxon>metagenomes</taxon>
        <taxon>ecological metagenomes</taxon>
    </lineage>
</organism>
<sequence length="121" mass="14250">MPYDEIHYRIFKFIEAQPDISQRQLAKALGISLGKTNYCLRALIDKGQVKARNFQRNPGKRNYVYLLTRKGIEEKAQLTARFLKRKMAEYELLKVEIEQLKDEFDVLENLNPDMRSGFEHG</sequence>